<evidence type="ECO:0000259" key="2">
    <source>
        <dbReference type="Pfam" id="PF20209"/>
    </source>
</evidence>
<feature type="domain" description="DUF6570" evidence="2">
    <location>
        <begin position="598"/>
        <end position="701"/>
    </location>
</feature>
<sequence>MDSHDFAKQPAAHGRNRDATVAGSTSASQGSTDTDDRGHKRRRVVRPPSRNGRDTSTGGRPSAAGRHLSHDSLSQAASVATDDASTVTPAPRKRGRPPGPKQRTSTAPRSRTHLRRSGESSAGSRSDASSGERARSIRDNARNPPQGQDIRDGSAYETRHRGLRRRRPATPPETPTQCYHRSRGVQSPMEDERSTRSNGDHTGGLGASQDPDVAMEDRSTGGSNGDNIDEEDAEDLESGGSSNGDVADRRRNHVRICLCAMHEIPSHCTVCHGGTPCQKHAVVRCVKCNKPFHKQCLVNHCFAPSIDDSLIGSYKCMECSTGEPSRPDQDDVAEDRLRGRTLPSLARRVGYPLPGDADLNARKNFRKKYASYKKHMSGILCQPHRLEPGAVPGTDSKDLRELLDSDPKRYPCPVAIDGITADEIDLAARRTAISLQLFSCQRCSCCGRVTPFHDDPWFPTKDAECVFQRKHLIKKYHQAWQCTCSRCNGSAFYGAARPSVMAEYAQLHEGRYPWQVMDKPEDQPNALICDSCYWEYQLGDSGDRHLFGTPMRLSKKCGFGPIPPPPTATKLAEVQATHPFNTAYHDAYRDYIELHGLMTNLTDAEQAAIKPIAIAMQITKLSGGNIASAGNTTCMLQETTIGLVLPRLPRDCFVVIVKRRNSSSSRMTTTKYKRRTIERTLELLKKTNHPAWRDIQLSSNNAQAWDEDGDLADTLARDGNVVYEVDEDGTEVDGNAAPPLGPAELQNTEQENTTYEAVIHLGASTNVARDNADLAIAATVNAVRNFRSNAMAAAAMGQYDSDNDSEDELMHDLSDFDNPGPLDIRGGSDDVDASTAGGQQAASSQLPPHVQLNNGGATATVRQENIVTTVGFVDMFKRDWAFAQAFPTLFIPRPELDANGAVTWKIYHDFKGWEEMRTKEVDFTSWLDLQMWRSDGAPAAHGLFALICVNLKMKCALIKQGLYVLNTSGMDLSTTAEQITAAANDSELESQLKDMIQ</sequence>
<reference evidence="3 4" key="1">
    <citation type="journal article" date="2012" name="Genome Biol.">
        <title>Genome and low-iron response of an oceanic diatom adapted to chronic iron limitation.</title>
        <authorList>
            <person name="Lommer M."/>
            <person name="Specht M."/>
            <person name="Roy A.S."/>
            <person name="Kraemer L."/>
            <person name="Andreson R."/>
            <person name="Gutowska M.A."/>
            <person name="Wolf J."/>
            <person name="Bergner S.V."/>
            <person name="Schilhabel M.B."/>
            <person name="Klostermeier U.C."/>
            <person name="Beiko R.G."/>
            <person name="Rosenstiel P."/>
            <person name="Hippler M."/>
            <person name="Laroche J."/>
        </authorList>
    </citation>
    <scope>NUCLEOTIDE SEQUENCE [LARGE SCALE GENOMIC DNA]</scope>
    <source>
        <strain evidence="3 4">CCMP1005</strain>
    </source>
</reference>
<gene>
    <name evidence="3" type="ORF">THAOC_25446</name>
</gene>
<feature type="region of interest" description="Disordered" evidence="1">
    <location>
        <begin position="1"/>
        <end position="247"/>
    </location>
</feature>
<feature type="compositionally biased region" description="Low complexity" evidence="1">
    <location>
        <begin position="833"/>
        <end position="845"/>
    </location>
</feature>
<feature type="compositionally biased region" description="Low complexity" evidence="1">
    <location>
        <begin position="119"/>
        <end position="129"/>
    </location>
</feature>
<feature type="compositionally biased region" description="Polar residues" evidence="1">
    <location>
        <begin position="71"/>
        <end position="88"/>
    </location>
</feature>
<feature type="compositionally biased region" description="Basic and acidic residues" evidence="1">
    <location>
        <begin position="190"/>
        <end position="199"/>
    </location>
</feature>
<accession>K0RP73</accession>
<feature type="non-terminal residue" evidence="3">
    <location>
        <position position="997"/>
    </location>
</feature>
<feature type="compositionally biased region" description="Basic and acidic residues" evidence="1">
    <location>
        <begin position="130"/>
        <end position="141"/>
    </location>
</feature>
<proteinExistence type="predicted"/>
<evidence type="ECO:0000256" key="1">
    <source>
        <dbReference type="SAM" id="MobiDB-lite"/>
    </source>
</evidence>
<keyword evidence="4" id="KW-1185">Reference proteome</keyword>
<protein>
    <recommendedName>
        <fullName evidence="2">DUF6570 domain-containing protein</fullName>
    </recommendedName>
</protein>
<dbReference type="InterPro" id="IPR046700">
    <property type="entry name" value="DUF6570"/>
</dbReference>
<evidence type="ECO:0000313" key="3">
    <source>
        <dbReference type="EMBL" id="EJK54885.1"/>
    </source>
</evidence>
<feature type="compositionally biased region" description="Acidic residues" evidence="1">
    <location>
        <begin position="227"/>
        <end position="237"/>
    </location>
</feature>
<feature type="compositionally biased region" description="Basic and acidic residues" evidence="1">
    <location>
        <begin position="149"/>
        <end position="160"/>
    </location>
</feature>
<dbReference type="Proteomes" id="UP000266841">
    <property type="component" value="Unassembled WGS sequence"/>
</dbReference>
<feature type="region of interest" description="Disordered" evidence="1">
    <location>
        <begin position="801"/>
        <end position="854"/>
    </location>
</feature>
<name>K0RP73_THAOC</name>
<evidence type="ECO:0000313" key="4">
    <source>
        <dbReference type="Proteomes" id="UP000266841"/>
    </source>
</evidence>
<dbReference type="Pfam" id="PF20209">
    <property type="entry name" value="DUF6570"/>
    <property type="match status" value="1"/>
</dbReference>
<dbReference type="EMBL" id="AGNL01035121">
    <property type="protein sequence ID" value="EJK54885.1"/>
    <property type="molecule type" value="Genomic_DNA"/>
</dbReference>
<organism evidence="3 4">
    <name type="scientific">Thalassiosira oceanica</name>
    <name type="common">Marine diatom</name>
    <dbReference type="NCBI Taxonomy" id="159749"/>
    <lineage>
        <taxon>Eukaryota</taxon>
        <taxon>Sar</taxon>
        <taxon>Stramenopiles</taxon>
        <taxon>Ochrophyta</taxon>
        <taxon>Bacillariophyta</taxon>
        <taxon>Coscinodiscophyceae</taxon>
        <taxon>Thalassiosirophycidae</taxon>
        <taxon>Thalassiosirales</taxon>
        <taxon>Thalassiosiraceae</taxon>
        <taxon>Thalassiosira</taxon>
    </lineage>
</organism>
<comment type="caution">
    <text evidence="3">The sequence shown here is derived from an EMBL/GenBank/DDBJ whole genome shotgun (WGS) entry which is preliminary data.</text>
</comment>
<dbReference type="AlphaFoldDB" id="K0RP73"/>
<feature type="compositionally biased region" description="Polar residues" evidence="1">
    <location>
        <begin position="22"/>
        <end position="32"/>
    </location>
</feature>
<dbReference type="eggNOG" id="ENOG502SVS8">
    <property type="taxonomic scope" value="Eukaryota"/>
</dbReference>